<gene>
    <name evidence="3" type="ORF">GXP67_26425</name>
</gene>
<keyword evidence="3" id="KW-0808">Transferase</keyword>
<dbReference type="PANTHER" id="PTHR10151:SF120">
    <property type="entry name" value="BIS(5'-ADENOSYL)-TRIPHOSPHATASE"/>
    <property type="match status" value="1"/>
</dbReference>
<dbReference type="Proteomes" id="UP000480178">
    <property type="component" value="Chromosome"/>
</dbReference>
<reference evidence="3 4" key="1">
    <citation type="submission" date="2020-01" db="EMBL/GenBank/DDBJ databases">
        <authorList>
            <person name="Kim M.K."/>
        </authorList>
    </citation>
    <scope>NUCLEOTIDE SEQUENCE [LARGE SCALE GENOMIC DNA]</scope>
    <source>
        <strain evidence="3 4">172606-1</strain>
    </source>
</reference>
<evidence type="ECO:0000313" key="4">
    <source>
        <dbReference type="Proteomes" id="UP000480178"/>
    </source>
</evidence>
<dbReference type="GO" id="GO:0016740">
    <property type="term" value="F:transferase activity"/>
    <property type="evidence" value="ECO:0007669"/>
    <property type="project" value="UniProtKB-KW"/>
</dbReference>
<sequence length="562" mass="61239">MTKKYGKPTYILCLGLLSSLLYACQPSAPQVPTIKHIVVIGVDGMSPDGVEKAATPYMDSLMKNGSYTLQARGVLPTSSSSNWASMIMGAGPEQHGITSNGWQPDDHILPAVTTGTEGIFPTIFGVIRQQHPSAEIGAIYNWKDFGRLFEKTAVNYNIHGQTEKETAELASTYIREKKPLFTFVHFDHVDHAGHETGHGTAAYYQTVALADSLIGQVIQAAREAGILEETVFIVSADHGGVGKGHGGETLGEIQIPFIVCGKGIKKGYQIKHTVYTYDNASTIAFLLGIEPPYAWIGKPVKSVVEGFPAPVVKEEKEKLAAPTIYPPARENALAGGLYIDKPAQVEIKSAQPGQVIHYTLDGSEPTASSPVYQSPFTLTESKVVKAKAFAADQESYTAQGFFRIASTSHDNGINYSFYTGENWKQLPDFEKLKARSTGNVYEFRIDSIPNAKGTYAVKFEAFLQIDQPGDYTFYTNSDDGSNLMINNQEVVNNDGDHGALERSGKIHLDKGMHPLTVRYFNGGGGSWLDVYYKGPAIVKQIIPPSVLYRSNQEKAIKTVANP</sequence>
<evidence type="ECO:0000256" key="1">
    <source>
        <dbReference type="SAM" id="SignalP"/>
    </source>
</evidence>
<dbReference type="SMART" id="SM00758">
    <property type="entry name" value="PA14"/>
    <property type="match status" value="1"/>
</dbReference>
<organism evidence="3 4">
    <name type="scientific">Rhodocytophaga rosea</name>
    <dbReference type="NCBI Taxonomy" id="2704465"/>
    <lineage>
        <taxon>Bacteria</taxon>
        <taxon>Pseudomonadati</taxon>
        <taxon>Bacteroidota</taxon>
        <taxon>Cytophagia</taxon>
        <taxon>Cytophagales</taxon>
        <taxon>Rhodocytophagaceae</taxon>
        <taxon>Rhodocytophaga</taxon>
    </lineage>
</organism>
<dbReference type="InterPro" id="IPR017850">
    <property type="entry name" value="Alkaline_phosphatase_core_sf"/>
</dbReference>
<dbReference type="InterPro" id="IPR011658">
    <property type="entry name" value="PA14_dom"/>
</dbReference>
<dbReference type="InterPro" id="IPR059177">
    <property type="entry name" value="GH29D-like_dom"/>
</dbReference>
<keyword evidence="4" id="KW-1185">Reference proteome</keyword>
<dbReference type="AlphaFoldDB" id="A0A6C0GPF3"/>
<dbReference type="InterPro" id="IPR002591">
    <property type="entry name" value="Phosphodiest/P_Trfase"/>
</dbReference>
<dbReference type="PROSITE" id="PS51257">
    <property type="entry name" value="PROKAR_LIPOPROTEIN"/>
    <property type="match status" value="1"/>
</dbReference>
<name>A0A6C0GPF3_9BACT</name>
<dbReference type="KEGG" id="rhoz:GXP67_26425"/>
<dbReference type="SUPFAM" id="SSF56988">
    <property type="entry name" value="Anthrax protective antigen"/>
    <property type="match status" value="1"/>
</dbReference>
<dbReference type="EMBL" id="CP048222">
    <property type="protein sequence ID" value="QHT69929.1"/>
    <property type="molecule type" value="Genomic_DNA"/>
</dbReference>
<feature type="chain" id="PRO_5025344319" evidence="1">
    <location>
        <begin position="24"/>
        <end position="562"/>
    </location>
</feature>
<dbReference type="Gene3D" id="3.90.182.10">
    <property type="entry name" value="Toxin - Anthrax Protective Antigen,domain 1"/>
    <property type="match status" value="1"/>
</dbReference>
<keyword evidence="1" id="KW-0732">Signal</keyword>
<dbReference type="GO" id="GO:0016787">
    <property type="term" value="F:hydrolase activity"/>
    <property type="evidence" value="ECO:0007669"/>
    <property type="project" value="UniProtKB-KW"/>
</dbReference>
<dbReference type="SUPFAM" id="SSF53649">
    <property type="entry name" value="Alkaline phosphatase-like"/>
    <property type="match status" value="1"/>
</dbReference>
<feature type="domain" description="PA14" evidence="2">
    <location>
        <begin position="408"/>
        <end position="546"/>
    </location>
</feature>
<dbReference type="InterPro" id="IPR037524">
    <property type="entry name" value="PA14/GLEYA"/>
</dbReference>
<dbReference type="CDD" id="cd00016">
    <property type="entry name" value="ALP_like"/>
    <property type="match status" value="1"/>
</dbReference>
<proteinExistence type="predicted"/>
<dbReference type="RefSeq" id="WP_162445912.1">
    <property type="nucleotide sequence ID" value="NZ_CP048222.1"/>
</dbReference>
<evidence type="ECO:0000259" key="2">
    <source>
        <dbReference type="PROSITE" id="PS51820"/>
    </source>
</evidence>
<dbReference type="PROSITE" id="PS51820">
    <property type="entry name" value="PA14"/>
    <property type="match status" value="1"/>
</dbReference>
<accession>A0A6C0GPF3</accession>
<dbReference type="PANTHER" id="PTHR10151">
    <property type="entry name" value="ECTONUCLEOTIDE PYROPHOSPHATASE/PHOSPHODIESTERASE"/>
    <property type="match status" value="1"/>
</dbReference>
<protein>
    <submittedName>
        <fullName evidence="3">Sulfatase-like hydrolase/transferase</fullName>
    </submittedName>
</protein>
<dbReference type="Pfam" id="PF13290">
    <property type="entry name" value="CHB_HEX_C_1"/>
    <property type="match status" value="1"/>
</dbReference>
<dbReference type="Gene3D" id="3.40.720.10">
    <property type="entry name" value="Alkaline Phosphatase, subunit A"/>
    <property type="match status" value="1"/>
</dbReference>
<dbReference type="Pfam" id="PF07691">
    <property type="entry name" value="PA14"/>
    <property type="match status" value="1"/>
</dbReference>
<keyword evidence="3" id="KW-0378">Hydrolase</keyword>
<feature type="signal peptide" evidence="1">
    <location>
        <begin position="1"/>
        <end position="23"/>
    </location>
</feature>
<dbReference type="Pfam" id="PF01663">
    <property type="entry name" value="Phosphodiest"/>
    <property type="match status" value="1"/>
</dbReference>
<evidence type="ECO:0000313" key="3">
    <source>
        <dbReference type="EMBL" id="QHT69929.1"/>
    </source>
</evidence>